<name>A0A3B3I8S0_ORYLA</name>
<feature type="compositionally biased region" description="Basic and acidic residues" evidence="5">
    <location>
        <begin position="312"/>
        <end position="327"/>
    </location>
</feature>
<dbReference type="PANTHER" id="PTHR14555:SF1">
    <property type="entry name" value="MELANOPHILIN"/>
    <property type="match status" value="1"/>
</dbReference>
<dbReference type="CDD" id="cd15752">
    <property type="entry name" value="FYVE_SlaC2-a"/>
    <property type="match status" value="1"/>
</dbReference>
<dbReference type="Bgee" id="ENSORLG00000008202">
    <property type="expression patterns" value="Expressed in sexually immature organism and 4 other cell types or tissues"/>
</dbReference>
<dbReference type="GO" id="GO:0031267">
    <property type="term" value="F:small GTPase binding"/>
    <property type="evidence" value="ECO:0007669"/>
    <property type="project" value="InterPro"/>
</dbReference>
<dbReference type="InterPro" id="IPR010911">
    <property type="entry name" value="Rab_BD"/>
</dbReference>
<evidence type="ECO:0000259" key="6">
    <source>
        <dbReference type="PROSITE" id="PS50916"/>
    </source>
</evidence>
<feature type="compositionally biased region" description="Low complexity" evidence="5">
    <location>
        <begin position="497"/>
        <end position="509"/>
    </location>
</feature>
<dbReference type="PROSITE" id="PS50916">
    <property type="entry name" value="RABBD"/>
    <property type="match status" value="1"/>
</dbReference>
<dbReference type="GO" id="GO:0003779">
    <property type="term" value="F:actin binding"/>
    <property type="evidence" value="ECO:0000318"/>
    <property type="project" value="GO_Central"/>
</dbReference>
<reference evidence="7 8" key="1">
    <citation type="journal article" date="2007" name="Nature">
        <title>The medaka draft genome and insights into vertebrate genome evolution.</title>
        <authorList>
            <person name="Kasahara M."/>
            <person name="Naruse K."/>
            <person name="Sasaki S."/>
            <person name="Nakatani Y."/>
            <person name="Qu W."/>
            <person name="Ahsan B."/>
            <person name="Yamada T."/>
            <person name="Nagayasu Y."/>
            <person name="Doi K."/>
            <person name="Kasai Y."/>
            <person name="Jindo T."/>
            <person name="Kobayashi D."/>
            <person name="Shimada A."/>
            <person name="Toyoda A."/>
            <person name="Kuroki Y."/>
            <person name="Fujiyama A."/>
            <person name="Sasaki T."/>
            <person name="Shimizu A."/>
            <person name="Asakawa S."/>
            <person name="Shimizu N."/>
            <person name="Hashimoto S."/>
            <person name="Yang J."/>
            <person name="Lee Y."/>
            <person name="Matsushima K."/>
            <person name="Sugano S."/>
            <person name="Sakaizumi M."/>
            <person name="Narita T."/>
            <person name="Ohishi K."/>
            <person name="Haga S."/>
            <person name="Ohta F."/>
            <person name="Nomoto H."/>
            <person name="Nogata K."/>
            <person name="Morishita T."/>
            <person name="Endo T."/>
            <person name="Shin-I T."/>
            <person name="Takeda H."/>
            <person name="Morishita S."/>
            <person name="Kohara Y."/>
        </authorList>
    </citation>
    <scope>NUCLEOTIDE SEQUENCE [LARGE SCALE GENOMIC DNA]</scope>
    <source>
        <strain evidence="7 8">Hd-rR</strain>
    </source>
</reference>
<keyword evidence="2" id="KW-0863">Zinc-finger</keyword>
<evidence type="ECO:0000313" key="8">
    <source>
        <dbReference type="Proteomes" id="UP000001038"/>
    </source>
</evidence>
<dbReference type="GO" id="GO:0006886">
    <property type="term" value="P:intracellular protein transport"/>
    <property type="evidence" value="ECO:0007669"/>
    <property type="project" value="InterPro"/>
</dbReference>
<dbReference type="AlphaFoldDB" id="A0A3B3I8S0"/>
<dbReference type="Pfam" id="PF02318">
    <property type="entry name" value="FYVE_2"/>
    <property type="match status" value="1"/>
</dbReference>
<feature type="region of interest" description="Disordered" evidence="5">
    <location>
        <begin position="1"/>
        <end position="30"/>
    </location>
</feature>
<evidence type="ECO:0000256" key="1">
    <source>
        <dbReference type="ARBA" id="ARBA00022723"/>
    </source>
</evidence>
<dbReference type="SUPFAM" id="SSF57903">
    <property type="entry name" value="FYVE/PHD zinc finger"/>
    <property type="match status" value="1"/>
</dbReference>
<dbReference type="GO" id="GO:0008270">
    <property type="term" value="F:zinc ion binding"/>
    <property type="evidence" value="ECO:0007669"/>
    <property type="project" value="UniProtKB-KW"/>
</dbReference>
<feature type="compositionally biased region" description="Polar residues" evidence="5">
    <location>
        <begin position="457"/>
        <end position="467"/>
    </location>
</feature>
<dbReference type="GO" id="GO:0017022">
    <property type="term" value="F:myosin binding"/>
    <property type="evidence" value="ECO:0000318"/>
    <property type="project" value="GO_Central"/>
</dbReference>
<keyword evidence="4" id="KW-0175">Coiled coil</keyword>
<reference evidence="7" key="3">
    <citation type="submission" date="2025-09" db="UniProtKB">
        <authorList>
            <consortium name="Ensembl"/>
        </authorList>
    </citation>
    <scope>IDENTIFICATION</scope>
    <source>
        <strain evidence="7">Hd-rR</strain>
    </source>
</reference>
<dbReference type="InterPro" id="IPR051745">
    <property type="entry name" value="Intracell_Transport_Effector"/>
</dbReference>
<accession>A0A3B3I8S0</accession>
<evidence type="ECO:0000256" key="3">
    <source>
        <dbReference type="ARBA" id="ARBA00022833"/>
    </source>
</evidence>
<keyword evidence="1" id="KW-0479">Metal-binding</keyword>
<dbReference type="InterPro" id="IPR037442">
    <property type="entry name" value="Melanophilin_FYVE-rel_dom"/>
</dbReference>
<keyword evidence="3" id="KW-0862">Zinc</keyword>
<feature type="compositionally biased region" description="Low complexity" evidence="5">
    <location>
        <begin position="329"/>
        <end position="347"/>
    </location>
</feature>
<feature type="coiled-coil region" evidence="4">
    <location>
        <begin position="553"/>
        <end position="587"/>
    </location>
</feature>
<organism evidence="7 8">
    <name type="scientific">Oryzias latipes</name>
    <name type="common">Japanese rice fish</name>
    <name type="synonym">Japanese killifish</name>
    <dbReference type="NCBI Taxonomy" id="8090"/>
    <lineage>
        <taxon>Eukaryota</taxon>
        <taxon>Metazoa</taxon>
        <taxon>Chordata</taxon>
        <taxon>Craniata</taxon>
        <taxon>Vertebrata</taxon>
        <taxon>Euteleostomi</taxon>
        <taxon>Actinopterygii</taxon>
        <taxon>Neopterygii</taxon>
        <taxon>Teleostei</taxon>
        <taxon>Neoteleostei</taxon>
        <taxon>Acanthomorphata</taxon>
        <taxon>Ovalentaria</taxon>
        <taxon>Atherinomorphae</taxon>
        <taxon>Beloniformes</taxon>
        <taxon>Adrianichthyidae</taxon>
        <taxon>Oryziinae</taxon>
        <taxon>Oryzias</taxon>
    </lineage>
</organism>
<dbReference type="Pfam" id="PF04698">
    <property type="entry name" value="Rab_eff_C"/>
    <property type="match status" value="1"/>
</dbReference>
<dbReference type="Ensembl" id="ENSORLT00000045628.1">
    <property type="protein sequence ID" value="ENSORLP00000040279.1"/>
    <property type="gene ID" value="ENSORLG00000008202.2"/>
</dbReference>
<protein>
    <submittedName>
        <fullName evidence="7">Melanophilin b</fullName>
    </submittedName>
</protein>
<dbReference type="InterPro" id="IPR006788">
    <property type="entry name" value="Myrip/Melanophilin"/>
</dbReference>
<dbReference type="Gene3D" id="3.30.40.10">
    <property type="entry name" value="Zinc/RING finger domain, C3HC4 (zinc finger)"/>
    <property type="match status" value="1"/>
</dbReference>
<dbReference type="InterPro" id="IPR011011">
    <property type="entry name" value="Znf_FYVE_PHD"/>
</dbReference>
<feature type="domain" description="RabBD" evidence="6">
    <location>
        <begin position="70"/>
        <end position="190"/>
    </location>
</feature>
<evidence type="ECO:0000256" key="2">
    <source>
        <dbReference type="ARBA" id="ARBA00022771"/>
    </source>
</evidence>
<feature type="region of interest" description="Disordered" evidence="5">
    <location>
        <begin position="423"/>
        <end position="521"/>
    </location>
</feature>
<proteinExistence type="predicted"/>
<evidence type="ECO:0000256" key="5">
    <source>
        <dbReference type="SAM" id="MobiDB-lite"/>
    </source>
</evidence>
<evidence type="ECO:0000256" key="4">
    <source>
        <dbReference type="SAM" id="Coils"/>
    </source>
</evidence>
<dbReference type="FunFam" id="3.30.40.10:FF:000018">
    <property type="entry name" value="Synaptotagmin-like 5, isoform CRA_a"/>
    <property type="match status" value="1"/>
</dbReference>
<dbReference type="PANTHER" id="PTHR14555">
    <property type="entry name" value="MYELIN-ASSOCIATED OLIGODENDROCYTIC BASIC PROTEIN MOBP -RELATED"/>
    <property type="match status" value="1"/>
</dbReference>
<reference evidence="7" key="2">
    <citation type="submission" date="2025-08" db="UniProtKB">
        <authorList>
            <consortium name="Ensembl"/>
        </authorList>
    </citation>
    <scope>IDENTIFICATION</scope>
    <source>
        <strain evidence="7">Hd-rR</strain>
    </source>
</reference>
<dbReference type="InterPro" id="IPR013083">
    <property type="entry name" value="Znf_RING/FYVE/PHD"/>
</dbReference>
<dbReference type="GeneTree" id="ENSGT00950000183138"/>
<evidence type="ECO:0000313" key="7">
    <source>
        <dbReference type="Ensembl" id="ENSORLP00000040279.1"/>
    </source>
</evidence>
<dbReference type="Proteomes" id="UP000001038">
    <property type="component" value="Chromosome 21"/>
</dbReference>
<feature type="compositionally biased region" description="Basic and acidic residues" evidence="5">
    <location>
        <begin position="1"/>
        <end position="14"/>
    </location>
</feature>
<feature type="region of interest" description="Disordered" evidence="5">
    <location>
        <begin position="311"/>
        <end position="366"/>
    </location>
</feature>
<dbReference type="GO" id="GO:0030864">
    <property type="term" value="C:cortical actin cytoskeleton"/>
    <property type="evidence" value="ECO:0000318"/>
    <property type="project" value="GO_Central"/>
</dbReference>
<dbReference type="STRING" id="8090.ENSORLP00000040279"/>
<keyword evidence="8" id="KW-1185">Reference proteome</keyword>
<dbReference type="InParanoid" id="A0A3B3I8S0"/>
<sequence>MVHFHTNWEREKNPSHSGPALGETASRLQDHSRDCLPSYQDLLAKAAKKQEIRQLPGVSFTMSGSATGKKLDLSKLTDEEAKHVLEVIQRDFDLRKKEEDRLGELKTRIEREDIKRELLGNRTSLTESHCIRCLQAFKFLVNIKRQCLDCQLYVCRSCSHFNKNEQGWLCDPCHMTRVLKIGTLEWYHKIVRARFRRFGSAKVMHSLFKRLSGKHSCSQDDFDELPDYETQSMPDVYGLYDEPGTDAADLQHFRLMKKTKRRLTVDPLDFVPGHDHFNSSRGPEGQALHEVVHMDVPDMAVIFHQIVQNRRKSPDVEMPPQHDDLMENRSVPSRSASRLSYSSCGSSGATGPRMGSSFLPDLDGSEPEENLCQQFLMYQCHGGASSHTSEESLSAAPQIMDLNQRLSTIETLLTRLELKVTSVRNEDNQHPTPPRVSPPLQWEDVDSEEQQLRQKLHQMTDNISDHSLTSDDEESFRPLSSPEVPAWRSPQGDGKPSRTPTRSSSRTSTVNSKPEEEQTAAHKLCYSTDSDEKREPPLQDMLVSSFTGSTALLVELEDKVAQAAASVQSAKTEVSSIENRIAALNATGVPVDKRKRSGTPIQARRLSHNLPTKSGNDAGLMRRRLSVM</sequence>
<gene>
    <name evidence="7" type="primary">mlphb</name>
</gene>
<dbReference type="InterPro" id="IPR041282">
    <property type="entry name" value="FYVE_2"/>
</dbReference>